<accession>A0ABY2QMA3</accession>
<gene>
    <name evidence="1" type="ORF">E5988_01880</name>
</gene>
<sequence length="319" mass="33946">MGISKAIAVTLAAQLSNPMLPAGAIPSPRSLPISSTQPEPSRACAVPRGWEGVAEREPRFVIFGEVHGTQQAPAFIGDLSCALAAQGKRILVAVEHPSDLSAAYQHAWQLPETAFVQALSKAGWAQMDDGTGSEAMMALLVRLHQLARRGAAIDVTPFNGMKNEAQAQQFAHLPGQGPHEAAQADNILRAASSRPYDYVLVLVGNVHARKRPVHHSGVTFDPMARHLARHGRLVTLDMETAGGTAWSCQIKPDFKPQPGTPVTSDAVLCGPHAVGRIEQPDGPPFIALTDPPPAHHAADYDGTFWLGRVRSSPPAVTPD</sequence>
<proteinExistence type="predicted"/>
<comment type="caution">
    <text evidence="1">The sequence shown here is derived from an EMBL/GenBank/DDBJ whole genome shotgun (WGS) entry which is preliminary data.</text>
</comment>
<name>A0ABY2QMA3_9SPHN</name>
<dbReference type="EMBL" id="SSTI01000001">
    <property type="protein sequence ID" value="THG42226.1"/>
    <property type="molecule type" value="Genomic_DNA"/>
</dbReference>
<dbReference type="Proteomes" id="UP000308038">
    <property type="component" value="Unassembled WGS sequence"/>
</dbReference>
<dbReference type="RefSeq" id="WP_136450535.1">
    <property type="nucleotide sequence ID" value="NZ_SSTI01000001.1"/>
</dbReference>
<keyword evidence="2" id="KW-1185">Reference proteome</keyword>
<organism evidence="1 2">
    <name type="scientific">Sphingomonas olei</name>
    <dbReference type="NCBI Taxonomy" id="1886787"/>
    <lineage>
        <taxon>Bacteria</taxon>
        <taxon>Pseudomonadati</taxon>
        <taxon>Pseudomonadota</taxon>
        <taxon>Alphaproteobacteria</taxon>
        <taxon>Sphingomonadales</taxon>
        <taxon>Sphingomonadaceae</taxon>
        <taxon>Sphingomonas</taxon>
    </lineage>
</organism>
<evidence type="ECO:0000313" key="1">
    <source>
        <dbReference type="EMBL" id="THG42226.1"/>
    </source>
</evidence>
<evidence type="ECO:0008006" key="3">
    <source>
        <dbReference type="Google" id="ProtNLM"/>
    </source>
</evidence>
<protein>
    <recommendedName>
        <fullName evidence="3">Haem-binding uptake Tiki superfamily ChaN domain-containing protein</fullName>
    </recommendedName>
</protein>
<evidence type="ECO:0000313" key="2">
    <source>
        <dbReference type="Proteomes" id="UP000308038"/>
    </source>
</evidence>
<reference evidence="1 2" key="1">
    <citation type="submission" date="2019-04" db="EMBL/GenBank/DDBJ databases">
        <title>Microbes associate with the intestines of laboratory mice.</title>
        <authorList>
            <person name="Navarre W."/>
            <person name="Wong E."/>
            <person name="Huang K.C."/>
            <person name="Tropini C."/>
            <person name="Ng K."/>
            <person name="Yu B."/>
        </authorList>
    </citation>
    <scope>NUCLEOTIDE SEQUENCE [LARGE SCALE GENOMIC DNA]</scope>
    <source>
        <strain evidence="1 2">NM83_B4-11</strain>
    </source>
</reference>